<dbReference type="AlphaFoldDB" id="A0A839TZG3"/>
<gene>
    <name evidence="2" type="ORF">FHS19_006994</name>
</gene>
<feature type="transmembrane region" description="Helical" evidence="1">
    <location>
        <begin position="66"/>
        <end position="86"/>
    </location>
</feature>
<protein>
    <recommendedName>
        <fullName evidence="4">ABC transporter permease</fullName>
    </recommendedName>
</protein>
<keyword evidence="1" id="KW-1133">Transmembrane helix</keyword>
<evidence type="ECO:0000313" key="2">
    <source>
        <dbReference type="EMBL" id="MBB3132265.1"/>
    </source>
</evidence>
<dbReference type="EMBL" id="JACHXJ010000014">
    <property type="protein sequence ID" value="MBB3132265.1"/>
    <property type="molecule type" value="Genomic_DNA"/>
</dbReference>
<feature type="transmembrane region" description="Helical" evidence="1">
    <location>
        <begin position="14"/>
        <end position="33"/>
    </location>
</feature>
<proteinExistence type="predicted"/>
<feature type="non-terminal residue" evidence="2">
    <location>
        <position position="1"/>
    </location>
</feature>
<accession>A0A839TZG3</accession>
<sequence>GSNLRGELIINKHFISSFVFALLGVVLIFVGFAKGRALAIQFSKPPNTQAWITSNGLMNAFTYTPVALGITLLILSLIIFTITFWFENKDGGGA</sequence>
<keyword evidence="1" id="KW-0472">Membrane</keyword>
<dbReference type="RefSeq" id="WP_183587934.1">
    <property type="nucleotide sequence ID" value="NZ_JACHXJ010000014.1"/>
</dbReference>
<organism evidence="2 3">
    <name type="scientific">Paenibacillus rhizosphaerae</name>
    <dbReference type="NCBI Taxonomy" id="297318"/>
    <lineage>
        <taxon>Bacteria</taxon>
        <taxon>Bacillati</taxon>
        <taxon>Bacillota</taxon>
        <taxon>Bacilli</taxon>
        <taxon>Bacillales</taxon>
        <taxon>Paenibacillaceae</taxon>
        <taxon>Paenibacillus</taxon>
    </lineage>
</organism>
<keyword evidence="1" id="KW-0812">Transmembrane</keyword>
<evidence type="ECO:0000313" key="3">
    <source>
        <dbReference type="Proteomes" id="UP000517523"/>
    </source>
</evidence>
<dbReference type="Proteomes" id="UP000517523">
    <property type="component" value="Unassembled WGS sequence"/>
</dbReference>
<evidence type="ECO:0000256" key="1">
    <source>
        <dbReference type="SAM" id="Phobius"/>
    </source>
</evidence>
<reference evidence="2 3" key="1">
    <citation type="submission" date="2020-08" db="EMBL/GenBank/DDBJ databases">
        <title>Genomic Encyclopedia of Type Strains, Phase III (KMG-III): the genomes of soil and plant-associated and newly described type strains.</title>
        <authorList>
            <person name="Whitman W."/>
        </authorList>
    </citation>
    <scope>NUCLEOTIDE SEQUENCE [LARGE SCALE GENOMIC DNA]</scope>
    <source>
        <strain evidence="2 3">CECT 5831</strain>
    </source>
</reference>
<evidence type="ECO:0008006" key="4">
    <source>
        <dbReference type="Google" id="ProtNLM"/>
    </source>
</evidence>
<comment type="caution">
    <text evidence="2">The sequence shown here is derived from an EMBL/GenBank/DDBJ whole genome shotgun (WGS) entry which is preliminary data.</text>
</comment>
<name>A0A839TZG3_9BACL</name>